<evidence type="ECO:0000259" key="10">
    <source>
        <dbReference type="SMART" id="SM00986"/>
    </source>
</evidence>
<gene>
    <name evidence="9" type="primary">ung</name>
    <name evidence="11" type="ORF">HCA69_13385</name>
</gene>
<evidence type="ECO:0000256" key="7">
    <source>
        <dbReference type="ARBA" id="ARBA00022801"/>
    </source>
</evidence>
<comment type="similarity">
    <text evidence="3 9">Belongs to the uracil-DNA glycosylase (UDG) superfamily. UNG family.</text>
</comment>
<evidence type="ECO:0000256" key="5">
    <source>
        <dbReference type="ARBA" id="ARBA00018429"/>
    </source>
</evidence>
<accession>A0A7X0Y6C4</accession>
<evidence type="ECO:0000256" key="1">
    <source>
        <dbReference type="ARBA" id="ARBA00001400"/>
    </source>
</evidence>
<organism evidence="11 12">
    <name type="scientific">Listeria grandensis</name>
    <dbReference type="NCBI Taxonomy" id="1494963"/>
    <lineage>
        <taxon>Bacteria</taxon>
        <taxon>Bacillati</taxon>
        <taxon>Bacillota</taxon>
        <taxon>Bacilli</taxon>
        <taxon>Bacillales</taxon>
        <taxon>Listeriaceae</taxon>
        <taxon>Listeria</taxon>
    </lineage>
</organism>
<dbReference type="NCBIfam" id="NF003592">
    <property type="entry name" value="PRK05254.1-5"/>
    <property type="match status" value="1"/>
</dbReference>
<comment type="caution">
    <text evidence="11">The sequence shown here is derived from an EMBL/GenBank/DDBJ whole genome shotgun (WGS) entry which is preliminary data.</text>
</comment>
<evidence type="ECO:0000313" key="11">
    <source>
        <dbReference type="EMBL" id="MBC1937369.1"/>
    </source>
</evidence>
<evidence type="ECO:0000313" key="12">
    <source>
        <dbReference type="Proteomes" id="UP000535908"/>
    </source>
</evidence>
<evidence type="ECO:0000256" key="8">
    <source>
        <dbReference type="ARBA" id="ARBA00023204"/>
    </source>
</evidence>
<dbReference type="FunFam" id="3.40.470.10:FF:000001">
    <property type="entry name" value="Uracil-DNA glycosylase"/>
    <property type="match status" value="1"/>
</dbReference>
<dbReference type="SMART" id="SM00987">
    <property type="entry name" value="UreE_C"/>
    <property type="match status" value="1"/>
</dbReference>
<dbReference type="PANTHER" id="PTHR11264">
    <property type="entry name" value="URACIL-DNA GLYCOSYLASE"/>
    <property type="match status" value="1"/>
</dbReference>
<keyword evidence="8 9" id="KW-0234">DNA repair</keyword>
<name>A0A7X0Y6C4_9LIST</name>
<dbReference type="InterPro" id="IPR002043">
    <property type="entry name" value="UDG_fam1"/>
</dbReference>
<keyword evidence="7 9" id="KW-0378">Hydrolase</keyword>
<dbReference type="GO" id="GO:0004844">
    <property type="term" value="F:uracil DNA N-glycosylase activity"/>
    <property type="evidence" value="ECO:0007669"/>
    <property type="project" value="UniProtKB-UniRule"/>
</dbReference>
<dbReference type="NCBIfam" id="TIGR00628">
    <property type="entry name" value="ung"/>
    <property type="match status" value="1"/>
</dbReference>
<proteinExistence type="inferred from homology"/>
<dbReference type="PANTHER" id="PTHR11264:SF0">
    <property type="entry name" value="URACIL-DNA GLYCOSYLASE"/>
    <property type="match status" value="1"/>
</dbReference>
<dbReference type="EC" id="3.2.2.27" evidence="4 9"/>
<dbReference type="Proteomes" id="UP000535908">
    <property type="component" value="Unassembled WGS sequence"/>
</dbReference>
<sequence>MQSEWQELLKEEQEKAYFKELQRFIEGEYATTTIYPPRESIYKALDLTSYADTSVVILGQDPYHGPNQAHGLSFSVASSEAKFPPSVRNMFKELEADLGVTRTDINLTDWAKQGVLMLNTVLTVQAGKAASHRKKGWELFTDAIIRLLNEKEEQVIFVLWGGDAKKKQALITNPQHQVITAVHPSPLSAYNGFFGSKPYSQINEYLEVAGKTPIVW</sequence>
<dbReference type="GO" id="GO:0005737">
    <property type="term" value="C:cytoplasm"/>
    <property type="evidence" value="ECO:0007669"/>
    <property type="project" value="UniProtKB-SubCell"/>
</dbReference>
<dbReference type="RefSeq" id="WP_185527076.1">
    <property type="nucleotide sequence ID" value="NZ_JAARWN010000016.1"/>
</dbReference>
<dbReference type="CDD" id="cd10027">
    <property type="entry name" value="UDG-F1-like"/>
    <property type="match status" value="1"/>
</dbReference>
<comment type="function">
    <text evidence="2 9">Excises uracil residues from the DNA which can arise as a result of misincorporation of dUMP residues by DNA polymerase or due to deamination of cytosine.</text>
</comment>
<protein>
    <recommendedName>
        <fullName evidence="5 9">Uracil-DNA glycosylase</fullName>
        <shortName evidence="9">UDG</shortName>
        <ecNumber evidence="4 9">3.2.2.27</ecNumber>
    </recommendedName>
</protein>
<dbReference type="AlphaFoldDB" id="A0A7X0Y6C4"/>
<evidence type="ECO:0000256" key="3">
    <source>
        <dbReference type="ARBA" id="ARBA00008184"/>
    </source>
</evidence>
<keyword evidence="9" id="KW-0963">Cytoplasm</keyword>
<evidence type="ECO:0000256" key="2">
    <source>
        <dbReference type="ARBA" id="ARBA00002631"/>
    </source>
</evidence>
<feature type="domain" description="Uracil-DNA glycosylase-like" evidence="10">
    <location>
        <begin position="46"/>
        <end position="206"/>
    </location>
</feature>
<evidence type="ECO:0000256" key="9">
    <source>
        <dbReference type="HAMAP-Rule" id="MF_00148"/>
    </source>
</evidence>
<evidence type="ECO:0000256" key="4">
    <source>
        <dbReference type="ARBA" id="ARBA00012030"/>
    </source>
</evidence>
<dbReference type="SMART" id="SM00986">
    <property type="entry name" value="UDG"/>
    <property type="match status" value="1"/>
</dbReference>
<evidence type="ECO:0000256" key="6">
    <source>
        <dbReference type="ARBA" id="ARBA00022763"/>
    </source>
</evidence>
<dbReference type="NCBIfam" id="NF003589">
    <property type="entry name" value="PRK05254.1-2"/>
    <property type="match status" value="1"/>
</dbReference>
<feature type="active site" description="Proton acceptor" evidence="9">
    <location>
        <position position="61"/>
    </location>
</feature>
<dbReference type="HAMAP" id="MF_00148">
    <property type="entry name" value="UDG"/>
    <property type="match status" value="1"/>
</dbReference>
<comment type="subcellular location">
    <subcellularLocation>
        <location evidence="9">Cytoplasm</location>
    </subcellularLocation>
</comment>
<dbReference type="NCBIfam" id="NF003591">
    <property type="entry name" value="PRK05254.1-4"/>
    <property type="match status" value="1"/>
</dbReference>
<dbReference type="NCBIfam" id="NF003588">
    <property type="entry name" value="PRK05254.1-1"/>
    <property type="match status" value="1"/>
</dbReference>
<dbReference type="SUPFAM" id="SSF52141">
    <property type="entry name" value="Uracil-DNA glycosylase-like"/>
    <property type="match status" value="1"/>
</dbReference>
<dbReference type="EMBL" id="JAARWN010000016">
    <property type="protein sequence ID" value="MBC1937369.1"/>
    <property type="molecule type" value="Genomic_DNA"/>
</dbReference>
<keyword evidence="6 9" id="KW-0227">DNA damage</keyword>
<dbReference type="GO" id="GO:0097510">
    <property type="term" value="P:base-excision repair, AP site formation via deaminated base removal"/>
    <property type="evidence" value="ECO:0007669"/>
    <property type="project" value="TreeGrafter"/>
</dbReference>
<keyword evidence="11" id="KW-0326">Glycosidase</keyword>
<dbReference type="InterPro" id="IPR036895">
    <property type="entry name" value="Uracil-DNA_glycosylase-like_sf"/>
</dbReference>
<dbReference type="Gene3D" id="3.40.470.10">
    <property type="entry name" value="Uracil-DNA glycosylase-like domain"/>
    <property type="match status" value="1"/>
</dbReference>
<dbReference type="InterPro" id="IPR005122">
    <property type="entry name" value="Uracil-DNA_glycosylase-like"/>
</dbReference>
<dbReference type="Pfam" id="PF03167">
    <property type="entry name" value="UDG"/>
    <property type="match status" value="1"/>
</dbReference>
<comment type="catalytic activity">
    <reaction evidence="1 9">
        <text>Hydrolyzes single-stranded DNA or mismatched double-stranded DNA and polynucleotides, releasing free uracil.</text>
        <dbReference type="EC" id="3.2.2.27"/>
    </reaction>
</comment>
<reference evidence="11 12" key="1">
    <citation type="submission" date="2020-03" db="EMBL/GenBank/DDBJ databases">
        <title>Soil Listeria distribution.</title>
        <authorList>
            <person name="Liao J."/>
            <person name="Wiedmann M."/>
        </authorList>
    </citation>
    <scope>NUCLEOTIDE SEQUENCE [LARGE SCALE GENOMIC DNA]</scope>
    <source>
        <strain evidence="11 12">FSL L7-0741</strain>
    </source>
</reference>